<evidence type="ECO:0000256" key="7">
    <source>
        <dbReference type="ARBA" id="ARBA00023136"/>
    </source>
</evidence>
<keyword evidence="2" id="KW-1003">Cell membrane</keyword>
<dbReference type="GO" id="GO:0005549">
    <property type="term" value="F:odorant binding"/>
    <property type="evidence" value="ECO:0007669"/>
    <property type="project" value="InterPro"/>
</dbReference>
<dbReference type="GO" id="GO:0004984">
    <property type="term" value="F:olfactory receptor activity"/>
    <property type="evidence" value="ECO:0007669"/>
    <property type="project" value="InterPro"/>
</dbReference>
<evidence type="ECO:0000256" key="9">
    <source>
        <dbReference type="ARBA" id="ARBA00023224"/>
    </source>
</evidence>
<dbReference type="InterPro" id="IPR004117">
    <property type="entry name" value="7tm6_olfct_rcpt"/>
</dbReference>
<evidence type="ECO:0000256" key="4">
    <source>
        <dbReference type="ARBA" id="ARBA00022692"/>
    </source>
</evidence>
<dbReference type="PANTHER" id="PTHR21137">
    <property type="entry name" value="ODORANT RECEPTOR"/>
    <property type="match status" value="1"/>
</dbReference>
<evidence type="ECO:0000256" key="1">
    <source>
        <dbReference type="ARBA" id="ARBA00004651"/>
    </source>
</evidence>
<evidence type="ECO:0000256" key="5">
    <source>
        <dbReference type="ARBA" id="ARBA00022725"/>
    </source>
</evidence>
<organism evidence="11">
    <name type="scientific">Colaphellus bowringi</name>
    <dbReference type="NCBI Taxonomy" id="561076"/>
    <lineage>
        <taxon>Eukaryota</taxon>
        <taxon>Metazoa</taxon>
        <taxon>Ecdysozoa</taxon>
        <taxon>Arthropoda</taxon>
        <taxon>Hexapoda</taxon>
        <taxon>Insecta</taxon>
        <taxon>Pterygota</taxon>
        <taxon>Neoptera</taxon>
        <taxon>Endopterygota</taxon>
        <taxon>Coleoptera</taxon>
        <taxon>Polyphaga</taxon>
        <taxon>Cucujiformia</taxon>
        <taxon>Chrysomeloidea</taxon>
        <taxon>Chrysomelidae</taxon>
        <taxon>Chrysomelinae</taxon>
        <taxon>Chrysomelini</taxon>
        <taxon>Colaphellus</taxon>
    </lineage>
</organism>
<feature type="transmembrane region" description="Helical" evidence="10">
    <location>
        <begin position="26"/>
        <end position="59"/>
    </location>
</feature>
<evidence type="ECO:0000256" key="10">
    <source>
        <dbReference type="SAM" id="Phobius"/>
    </source>
</evidence>
<name>A0A0S3J2T6_9CUCU</name>
<sequence length="248" mass="28756">MRDVEEAEKSLMVTGWFPFDTREYFAVAYLFQLQIAIIGGLFLVALDSLIISLIMVAPLRLKVLANYFRHFGDKKSMNSLLSLKNLISEHQGIIRYVEDLNASLKWLFLADFVVKSYNISIVLSNAVSIYEFRNIVIIIYYVLQTRGRNKSELAFSALFLCFLLSQLYCFYFHANEILLESTNLAENIFKSKWYEQNSQIKRSLIIVMIRSQKPLQITIGDLHAIENILFVKIVKAAYTFLLFQYLGL</sequence>
<keyword evidence="3" id="KW-0716">Sensory transduction</keyword>
<reference evidence="11" key="2">
    <citation type="submission" date="2015-08" db="EMBL/GenBank/DDBJ databases">
        <authorList>
            <person name="Babu N.S."/>
            <person name="Beckwith C.J."/>
            <person name="Beseler K.G."/>
            <person name="Brison A."/>
            <person name="Carone J.V."/>
            <person name="Caskin T.P."/>
            <person name="Diamond M."/>
            <person name="Durham M.E."/>
            <person name="Foxe J.M."/>
            <person name="Go M."/>
            <person name="Henderson B.A."/>
            <person name="Jones I.B."/>
            <person name="McGettigan J.A."/>
            <person name="Micheletti S.J."/>
            <person name="Nasrallah M.E."/>
            <person name="Ortiz D."/>
            <person name="Piller C.R."/>
            <person name="Privatt S.R."/>
            <person name="Schneider S.L."/>
            <person name="Sharp S."/>
            <person name="Smith T.C."/>
            <person name="Stanton J.D."/>
            <person name="Ullery H.E."/>
            <person name="Wilson R.J."/>
            <person name="Serrano M.G."/>
            <person name="Buck G."/>
            <person name="Lee V."/>
            <person name="Wang Y."/>
            <person name="Carvalho R."/>
            <person name="Voegtly L."/>
            <person name="Shi R."/>
            <person name="Duckworth R."/>
            <person name="Johnson A."/>
            <person name="Loviza R."/>
            <person name="Walstead R."/>
            <person name="Shah Z."/>
            <person name="Kiflezghi M."/>
            <person name="Wade K."/>
            <person name="Ball S.L."/>
            <person name="Bradley K.W."/>
            <person name="Asai D.J."/>
            <person name="Bowman C.A."/>
            <person name="Russell D.A."/>
            <person name="Pope W.H."/>
            <person name="Jacobs-Sera D."/>
            <person name="Hendrix R.W."/>
            <person name="Hatfull G.F."/>
        </authorList>
    </citation>
    <scope>NUCLEOTIDE SEQUENCE</scope>
</reference>
<feature type="transmembrane region" description="Helical" evidence="10">
    <location>
        <begin position="153"/>
        <end position="174"/>
    </location>
</feature>
<evidence type="ECO:0000313" key="11">
    <source>
        <dbReference type="EMBL" id="ALR72565.1"/>
    </source>
</evidence>
<keyword evidence="6 10" id="KW-1133">Transmembrane helix</keyword>
<dbReference type="GO" id="GO:0007165">
    <property type="term" value="P:signal transduction"/>
    <property type="evidence" value="ECO:0007669"/>
    <property type="project" value="UniProtKB-KW"/>
</dbReference>
<keyword evidence="7 10" id="KW-0472">Membrane</keyword>
<keyword evidence="9" id="KW-0807">Transducer</keyword>
<dbReference type="AlphaFoldDB" id="A0A0S3J2T6"/>
<keyword evidence="8 11" id="KW-0675">Receptor</keyword>
<proteinExistence type="evidence at transcript level"/>
<dbReference type="GO" id="GO:0005886">
    <property type="term" value="C:plasma membrane"/>
    <property type="evidence" value="ECO:0007669"/>
    <property type="project" value="UniProtKB-SubCell"/>
</dbReference>
<dbReference type="Pfam" id="PF02949">
    <property type="entry name" value="7tm_6"/>
    <property type="match status" value="1"/>
</dbReference>
<comment type="subcellular location">
    <subcellularLocation>
        <location evidence="1">Cell membrane</location>
        <topology evidence="1">Multi-pass membrane protein</topology>
    </subcellularLocation>
</comment>
<accession>A0A0S3J2T6</accession>
<keyword evidence="5" id="KW-0552">Olfaction</keyword>
<evidence type="ECO:0000256" key="2">
    <source>
        <dbReference type="ARBA" id="ARBA00022475"/>
    </source>
</evidence>
<protein>
    <submittedName>
        <fullName evidence="11">Odorant receptor OR20</fullName>
    </submittedName>
</protein>
<reference evidence="11" key="1">
    <citation type="journal article" date="2015" name="BMC Genomics">
        <title>Candidate chemosensory genes identified in Colaphellus bowringi by antennal transcriptome analysis.</title>
        <authorList>
            <person name="Li X.M."/>
            <person name="Zhu X.Y."/>
            <person name="Wang Z.Q."/>
            <person name="Wang Y."/>
            <person name="He P."/>
            <person name="Chen G."/>
            <person name="Sun L."/>
            <person name="Deng D.G."/>
            <person name="Zhang Y.N."/>
        </authorList>
    </citation>
    <scope>NUCLEOTIDE SEQUENCE</scope>
</reference>
<dbReference type="EMBL" id="KT381559">
    <property type="protein sequence ID" value="ALR72565.1"/>
    <property type="molecule type" value="mRNA"/>
</dbReference>
<evidence type="ECO:0000256" key="6">
    <source>
        <dbReference type="ARBA" id="ARBA00022989"/>
    </source>
</evidence>
<keyword evidence="4 10" id="KW-0812">Transmembrane</keyword>
<evidence type="ECO:0000256" key="3">
    <source>
        <dbReference type="ARBA" id="ARBA00022606"/>
    </source>
</evidence>
<evidence type="ECO:0000256" key="8">
    <source>
        <dbReference type="ARBA" id="ARBA00023170"/>
    </source>
</evidence>
<dbReference type="PANTHER" id="PTHR21137:SF35">
    <property type="entry name" value="ODORANT RECEPTOR 19A-RELATED"/>
    <property type="match status" value="1"/>
</dbReference>